<dbReference type="Proteomes" id="UP000299102">
    <property type="component" value="Unassembled WGS sequence"/>
</dbReference>
<comment type="caution">
    <text evidence="2">The sequence shown here is derived from an EMBL/GenBank/DDBJ whole genome shotgun (WGS) entry which is preliminary data.</text>
</comment>
<proteinExistence type="predicted"/>
<dbReference type="AlphaFoldDB" id="A0A4C1ZRC3"/>
<dbReference type="EMBL" id="BGZK01002085">
    <property type="protein sequence ID" value="GBP90490.1"/>
    <property type="molecule type" value="Genomic_DNA"/>
</dbReference>
<evidence type="ECO:0000313" key="2">
    <source>
        <dbReference type="EMBL" id="GBP90490.1"/>
    </source>
</evidence>
<organism evidence="2 3">
    <name type="scientific">Eumeta variegata</name>
    <name type="common">Bagworm moth</name>
    <name type="synonym">Eumeta japonica</name>
    <dbReference type="NCBI Taxonomy" id="151549"/>
    <lineage>
        <taxon>Eukaryota</taxon>
        <taxon>Metazoa</taxon>
        <taxon>Ecdysozoa</taxon>
        <taxon>Arthropoda</taxon>
        <taxon>Hexapoda</taxon>
        <taxon>Insecta</taxon>
        <taxon>Pterygota</taxon>
        <taxon>Neoptera</taxon>
        <taxon>Endopterygota</taxon>
        <taxon>Lepidoptera</taxon>
        <taxon>Glossata</taxon>
        <taxon>Ditrysia</taxon>
        <taxon>Tineoidea</taxon>
        <taxon>Psychidae</taxon>
        <taxon>Oiketicinae</taxon>
        <taxon>Eumeta</taxon>
    </lineage>
</organism>
<keyword evidence="3" id="KW-1185">Reference proteome</keyword>
<gene>
    <name evidence="2" type="ORF">EVAR_56727_1</name>
</gene>
<sequence>MMKTPNDCCYIPKYADCRKGKEGKNPLWSVRAPGRTGCVRLSRTKKNPEALRRLPLARRLFRPHLSGQKALESANGAKIRKPFQVTTT</sequence>
<feature type="region of interest" description="Disordered" evidence="1">
    <location>
        <begin position="67"/>
        <end position="88"/>
    </location>
</feature>
<name>A0A4C1ZRC3_EUMVA</name>
<protein>
    <submittedName>
        <fullName evidence="2">Uncharacterized protein</fullName>
    </submittedName>
</protein>
<reference evidence="2 3" key="1">
    <citation type="journal article" date="2019" name="Commun. Biol.">
        <title>The bagworm genome reveals a unique fibroin gene that provides high tensile strength.</title>
        <authorList>
            <person name="Kono N."/>
            <person name="Nakamura H."/>
            <person name="Ohtoshi R."/>
            <person name="Tomita M."/>
            <person name="Numata K."/>
            <person name="Arakawa K."/>
        </authorList>
    </citation>
    <scope>NUCLEOTIDE SEQUENCE [LARGE SCALE GENOMIC DNA]</scope>
</reference>
<evidence type="ECO:0000256" key="1">
    <source>
        <dbReference type="SAM" id="MobiDB-lite"/>
    </source>
</evidence>
<accession>A0A4C1ZRC3</accession>
<evidence type="ECO:0000313" key="3">
    <source>
        <dbReference type="Proteomes" id="UP000299102"/>
    </source>
</evidence>